<dbReference type="PANTHER" id="PTHR10963">
    <property type="entry name" value="GLYCOSYL HYDROLASE-RELATED"/>
    <property type="match status" value="1"/>
</dbReference>
<dbReference type="FunFam" id="2.60.120.200:FF:000159">
    <property type="entry name" value="Glycosidase"/>
    <property type="match status" value="1"/>
</dbReference>
<keyword evidence="6" id="KW-0808">Transferase</keyword>
<dbReference type="EC" id="2.4.1.207" evidence="6"/>
<dbReference type="GO" id="GO:0009277">
    <property type="term" value="C:fungal-type cell wall"/>
    <property type="evidence" value="ECO:0007669"/>
    <property type="project" value="TreeGrafter"/>
</dbReference>
<dbReference type="SUPFAM" id="SSF49899">
    <property type="entry name" value="Concanavalin A-like lectins/glucanases"/>
    <property type="match status" value="1"/>
</dbReference>
<dbReference type="GO" id="GO:0004553">
    <property type="term" value="F:hydrolase activity, hydrolyzing O-glycosyl compounds"/>
    <property type="evidence" value="ECO:0007669"/>
    <property type="project" value="InterPro"/>
</dbReference>
<dbReference type="PANTHER" id="PTHR10963:SF22">
    <property type="entry name" value="GLYCOSIDASE CRH2-RELATED"/>
    <property type="match status" value="1"/>
</dbReference>
<gene>
    <name evidence="6" type="ORF">BN7_4137</name>
</gene>
<evidence type="ECO:0000259" key="5">
    <source>
        <dbReference type="PROSITE" id="PS51762"/>
    </source>
</evidence>
<dbReference type="Pfam" id="PF00722">
    <property type="entry name" value="Glyco_hydro_16"/>
    <property type="match status" value="1"/>
</dbReference>
<protein>
    <submittedName>
        <fullName evidence="6">Xyloglucan endotransglucosylase/hydrolase protein 20</fullName>
        <ecNumber evidence="6">2.4.1.207</ecNumber>
    </submittedName>
</protein>
<feature type="region of interest" description="Disordered" evidence="4">
    <location>
        <begin position="267"/>
        <end position="346"/>
    </location>
</feature>
<keyword evidence="1" id="KW-0732">Signal</keyword>
<keyword evidence="7" id="KW-1185">Reference proteome</keyword>
<dbReference type="InterPro" id="IPR050546">
    <property type="entry name" value="Glycosyl_Hydrlase_16"/>
</dbReference>
<evidence type="ECO:0000256" key="3">
    <source>
        <dbReference type="ARBA" id="ARBA00023295"/>
    </source>
</evidence>
<evidence type="ECO:0000256" key="1">
    <source>
        <dbReference type="ARBA" id="ARBA00022729"/>
    </source>
</evidence>
<dbReference type="PROSITE" id="PS51762">
    <property type="entry name" value="GH16_2"/>
    <property type="match status" value="1"/>
</dbReference>
<dbReference type="HOGENOM" id="CLU_040459_0_0_1"/>
<sequence length="368" mass="39840">MPICKNITTTFENGIDGLVDEDKFLGDPEDGDWIYNGYVDSYDDSLLLAMPNQSSGTVLSSSRYVWFGKISATLKTSHLQGVVTAFILFSNAQDEIDFEFIGSELTTVESNYYYQAVLNYSNVRNATTSDTYENYHTYEVDWTPEELTWSLNGESFRTLKKEDTWNSSTNSYHYPQTPSRVQFSLWPGGDSDNSVGTIAWAGGAIDWDADDIKDYGYYYMLLKNVSIECYEAPEDTLIEGDVSYIFNSSSSFDQDDIVISDEETVLGSDEASGLDPDEGKSSSSSDSDSSTKSGSTKTSSGSTSTSGSDSDSDDSDSGSSSTTSGSGGWNQYGSSSSTEGSSSNLANSIGGSSFVSLLLSIMMIATAL</sequence>
<dbReference type="eggNOG" id="ENOG502QVQI">
    <property type="taxonomic scope" value="Eukaryota"/>
</dbReference>
<evidence type="ECO:0000313" key="6">
    <source>
        <dbReference type="EMBL" id="CCH44571.1"/>
    </source>
</evidence>
<organism evidence="6 7">
    <name type="scientific">Wickerhamomyces ciferrii (strain ATCC 14091 / BCRC 22168 / CBS 111 / JCM 3599 / NBRC 0793 / NRRL Y-1031 F-60-10)</name>
    <name type="common">Yeast</name>
    <name type="synonym">Pichia ciferrii</name>
    <dbReference type="NCBI Taxonomy" id="1206466"/>
    <lineage>
        <taxon>Eukaryota</taxon>
        <taxon>Fungi</taxon>
        <taxon>Dikarya</taxon>
        <taxon>Ascomycota</taxon>
        <taxon>Saccharomycotina</taxon>
        <taxon>Saccharomycetes</taxon>
        <taxon>Phaffomycetales</taxon>
        <taxon>Wickerhamomycetaceae</taxon>
        <taxon>Wickerhamomyces</taxon>
    </lineage>
</organism>
<dbReference type="InParanoid" id="K0KNK1"/>
<dbReference type="Gene3D" id="2.60.120.200">
    <property type="match status" value="1"/>
</dbReference>
<dbReference type="GO" id="GO:0031505">
    <property type="term" value="P:fungal-type cell wall organization"/>
    <property type="evidence" value="ECO:0007669"/>
    <property type="project" value="TreeGrafter"/>
</dbReference>
<dbReference type="Proteomes" id="UP000009328">
    <property type="component" value="Unassembled WGS sequence"/>
</dbReference>
<evidence type="ECO:0000256" key="4">
    <source>
        <dbReference type="SAM" id="MobiDB-lite"/>
    </source>
</evidence>
<dbReference type="GO" id="GO:0005975">
    <property type="term" value="P:carbohydrate metabolic process"/>
    <property type="evidence" value="ECO:0007669"/>
    <property type="project" value="InterPro"/>
</dbReference>
<dbReference type="InterPro" id="IPR013320">
    <property type="entry name" value="ConA-like_dom_sf"/>
</dbReference>
<dbReference type="AlphaFoldDB" id="K0KNK1"/>
<keyword evidence="2" id="KW-0378">Hydrolase</keyword>
<feature type="compositionally biased region" description="Low complexity" evidence="4">
    <location>
        <begin position="333"/>
        <end position="343"/>
    </location>
</feature>
<reference evidence="6 7" key="1">
    <citation type="journal article" date="2012" name="Eukaryot. Cell">
        <title>Draft genome sequence of Wickerhamomyces ciferrii NRRL Y-1031 F-60-10.</title>
        <authorList>
            <person name="Schneider J."/>
            <person name="Andrea H."/>
            <person name="Blom J."/>
            <person name="Jaenicke S."/>
            <person name="Ruckert C."/>
            <person name="Schorsch C."/>
            <person name="Szczepanowski R."/>
            <person name="Farwick M."/>
            <person name="Goesmann A."/>
            <person name="Puhler A."/>
            <person name="Schaffer S."/>
            <person name="Tauch A."/>
            <person name="Kohler T."/>
            <person name="Brinkrolf K."/>
        </authorList>
    </citation>
    <scope>NUCLEOTIDE SEQUENCE [LARGE SCALE GENOMIC DNA]</scope>
    <source>
        <strain evidence="7">ATCC 14091 / BCRC 22168 / CBS 111 / JCM 3599 / NBRC 0793 / NRRL Y-1031 F-60-10</strain>
    </source>
</reference>
<name>K0KNK1_WICCF</name>
<accession>K0KNK1</accession>
<keyword evidence="3" id="KW-0326">Glycosidase</keyword>
<dbReference type="GO" id="GO:0016762">
    <property type="term" value="F:xyloglucan:xyloglucosyl transferase activity"/>
    <property type="evidence" value="ECO:0007669"/>
    <property type="project" value="UniProtKB-EC"/>
</dbReference>
<keyword evidence="6" id="KW-0328">Glycosyltransferase</keyword>
<feature type="domain" description="GH16" evidence="5">
    <location>
        <begin position="2"/>
        <end position="209"/>
    </location>
</feature>
<proteinExistence type="predicted"/>
<comment type="caution">
    <text evidence="6">The sequence shown here is derived from an EMBL/GenBank/DDBJ whole genome shotgun (WGS) entry which is preliminary data.</text>
</comment>
<evidence type="ECO:0000313" key="7">
    <source>
        <dbReference type="Proteomes" id="UP000009328"/>
    </source>
</evidence>
<dbReference type="EMBL" id="CAIF01000143">
    <property type="protein sequence ID" value="CCH44571.1"/>
    <property type="molecule type" value="Genomic_DNA"/>
</dbReference>
<dbReference type="STRING" id="1206466.K0KNK1"/>
<evidence type="ECO:0000256" key="2">
    <source>
        <dbReference type="ARBA" id="ARBA00022801"/>
    </source>
</evidence>
<dbReference type="InterPro" id="IPR000757">
    <property type="entry name" value="Beta-glucanase-like"/>
</dbReference>
<feature type="compositionally biased region" description="Low complexity" evidence="4">
    <location>
        <begin position="281"/>
        <end position="309"/>
    </location>
</feature>